<comment type="caution">
    <text evidence="1">The sequence shown here is derived from an EMBL/GenBank/DDBJ whole genome shotgun (WGS) entry which is preliminary data.</text>
</comment>
<evidence type="ECO:0000313" key="2">
    <source>
        <dbReference type="Proteomes" id="UP000789342"/>
    </source>
</evidence>
<gene>
    <name evidence="1" type="ORF">AMORRO_LOCUS1919</name>
</gene>
<sequence length="153" mass="17172">MAHKPTTAIEEFSKSLDELISELDTIEKSGNEIFSKMLVFLIFRHNHPPSTIHFRLCAHSENSFSYSYPLSSVTNELNTLQGAIQHFETRANYFGVTGLSTALLEKSDPTSSSNTPVNRTKIQTMIEEKKLAVDELLKESKRIADNSRAAHSD</sequence>
<dbReference type="EMBL" id="CAJVPV010000750">
    <property type="protein sequence ID" value="CAG8472454.1"/>
    <property type="molecule type" value="Genomic_DNA"/>
</dbReference>
<dbReference type="Proteomes" id="UP000789342">
    <property type="component" value="Unassembled WGS sequence"/>
</dbReference>
<accession>A0A9N8W302</accession>
<name>A0A9N8W302_9GLOM</name>
<reference evidence="1" key="1">
    <citation type="submission" date="2021-06" db="EMBL/GenBank/DDBJ databases">
        <authorList>
            <person name="Kallberg Y."/>
            <person name="Tangrot J."/>
            <person name="Rosling A."/>
        </authorList>
    </citation>
    <scope>NUCLEOTIDE SEQUENCE</scope>
    <source>
        <strain evidence="1">CL551</strain>
    </source>
</reference>
<dbReference type="AlphaFoldDB" id="A0A9N8W302"/>
<proteinExistence type="predicted"/>
<protein>
    <submittedName>
        <fullName evidence="1">12995_t:CDS:1</fullName>
    </submittedName>
</protein>
<evidence type="ECO:0000313" key="1">
    <source>
        <dbReference type="EMBL" id="CAG8472454.1"/>
    </source>
</evidence>
<keyword evidence="2" id="KW-1185">Reference proteome</keyword>
<dbReference type="OrthoDB" id="2368473at2759"/>
<organism evidence="1 2">
    <name type="scientific">Acaulospora morrowiae</name>
    <dbReference type="NCBI Taxonomy" id="94023"/>
    <lineage>
        <taxon>Eukaryota</taxon>
        <taxon>Fungi</taxon>
        <taxon>Fungi incertae sedis</taxon>
        <taxon>Mucoromycota</taxon>
        <taxon>Glomeromycotina</taxon>
        <taxon>Glomeromycetes</taxon>
        <taxon>Diversisporales</taxon>
        <taxon>Acaulosporaceae</taxon>
        <taxon>Acaulospora</taxon>
    </lineage>
</organism>